<dbReference type="Proteomes" id="UP001149090">
    <property type="component" value="Unassembled WGS sequence"/>
</dbReference>
<dbReference type="InterPro" id="IPR050891">
    <property type="entry name" value="TatD-type_Hydrolase"/>
</dbReference>
<feature type="binding site" evidence="5">
    <location>
        <position position="226"/>
    </location>
    <ligand>
        <name>a divalent metal cation</name>
        <dbReference type="ChEBI" id="CHEBI:60240"/>
        <label>1</label>
    </ligand>
</feature>
<evidence type="ECO:0000256" key="3">
    <source>
        <dbReference type="ARBA" id="ARBA00022723"/>
    </source>
</evidence>
<protein>
    <submittedName>
        <fullName evidence="6">Deoxyribonuclease tatdn1-related</fullName>
    </submittedName>
</protein>
<comment type="similarity">
    <text evidence="1">Belongs to the metallo-dependent hydrolases superfamily. TatD-type hydrolase family.</text>
</comment>
<dbReference type="InterPro" id="IPR032466">
    <property type="entry name" value="Metal_Hydrolase"/>
</dbReference>
<dbReference type="Gene3D" id="3.20.20.140">
    <property type="entry name" value="Metal-dependent hydrolases"/>
    <property type="match status" value="1"/>
</dbReference>
<feature type="binding site" evidence="5">
    <location>
        <position position="116"/>
    </location>
    <ligand>
        <name>a divalent metal cation</name>
        <dbReference type="ChEBI" id="CHEBI:60240"/>
        <label>1</label>
    </ligand>
</feature>
<keyword evidence="2" id="KW-0540">Nuclease</keyword>
<dbReference type="AlphaFoldDB" id="A0A9Q0LY16"/>
<dbReference type="CDD" id="cd01310">
    <property type="entry name" value="TatD_DNAse"/>
    <property type="match status" value="1"/>
</dbReference>
<evidence type="ECO:0000256" key="4">
    <source>
        <dbReference type="ARBA" id="ARBA00022801"/>
    </source>
</evidence>
<evidence type="ECO:0000256" key="1">
    <source>
        <dbReference type="ARBA" id="ARBA00009275"/>
    </source>
</evidence>
<dbReference type="InterPro" id="IPR001130">
    <property type="entry name" value="TatD-like"/>
</dbReference>
<keyword evidence="7" id="KW-1185">Reference proteome</keyword>
<dbReference type="PIRSF" id="PIRSF005902">
    <property type="entry name" value="DNase_TatD"/>
    <property type="match status" value="1"/>
</dbReference>
<organism evidence="6 7">
    <name type="scientific">Anaeramoeba ignava</name>
    <name type="common">Anaerobic marine amoeba</name>
    <dbReference type="NCBI Taxonomy" id="1746090"/>
    <lineage>
        <taxon>Eukaryota</taxon>
        <taxon>Metamonada</taxon>
        <taxon>Anaeramoebidae</taxon>
        <taxon>Anaeramoeba</taxon>
    </lineage>
</organism>
<dbReference type="OMA" id="YGGSQKH"/>
<dbReference type="PANTHER" id="PTHR10060">
    <property type="entry name" value="TATD FAMILY DEOXYRIBONUCLEASE"/>
    <property type="match status" value="1"/>
</dbReference>
<accession>A0A9Q0LY16</accession>
<evidence type="ECO:0000256" key="5">
    <source>
        <dbReference type="PIRSR" id="PIRSR005902-1"/>
    </source>
</evidence>
<name>A0A9Q0LY16_ANAIG</name>
<dbReference type="GO" id="GO:0005829">
    <property type="term" value="C:cytosol"/>
    <property type="evidence" value="ECO:0007669"/>
    <property type="project" value="TreeGrafter"/>
</dbReference>
<keyword evidence="3 5" id="KW-0479">Metal-binding</keyword>
<evidence type="ECO:0000313" key="7">
    <source>
        <dbReference type="Proteomes" id="UP001149090"/>
    </source>
</evidence>
<comment type="caution">
    <text evidence="6">The sequence shown here is derived from an EMBL/GenBank/DDBJ whole genome shotgun (WGS) entry which is preliminary data.</text>
</comment>
<evidence type="ECO:0000256" key="2">
    <source>
        <dbReference type="ARBA" id="ARBA00022722"/>
    </source>
</evidence>
<dbReference type="OrthoDB" id="6079689at2759"/>
<keyword evidence="4" id="KW-0378">Hydrolase</keyword>
<dbReference type="PANTHER" id="PTHR10060:SF15">
    <property type="entry name" value="DEOXYRIBONUCLEASE TATDN1"/>
    <property type="match status" value="1"/>
</dbReference>
<dbReference type="EMBL" id="JAPDFW010000033">
    <property type="protein sequence ID" value="KAJ5079385.1"/>
    <property type="molecule type" value="Genomic_DNA"/>
</dbReference>
<sequence length="312" mass="36213">MKKFDNLRFIDIGANLTDQNYYGIYQKKKVHESDLESVFERSLFYGVEKTIVTGATLNSSQKAFELCKQHKTAYFTCGVHPSSAHDLKKDGNEEEYLAKMLKLIQESQGLCVAIGEMGLDYDRLWYTTKEEQKEVFQKQFELVDKINLPLFLHSRNATKDFVDILQKNRSRFKEGVVHSFTGPLEELKALLDLNMYIGVNGCSLKQKENLEMVKEIPIERMMLDTDCPYCEIRQSHPTGGFRKTVFEAVRKEKFIKGKCVKGRIEPCFIRHVAEAIAVIKNQSIEDISKIIFENTMKVFFPKEFEEENQKEK</sequence>
<feature type="binding site" evidence="5">
    <location>
        <position position="153"/>
    </location>
    <ligand>
        <name>a divalent metal cation</name>
        <dbReference type="ChEBI" id="CHEBI:60240"/>
        <label>2</label>
    </ligand>
</feature>
<gene>
    <name evidence="6" type="ORF">M0811_04406</name>
</gene>
<dbReference type="SUPFAM" id="SSF51556">
    <property type="entry name" value="Metallo-dependent hydrolases"/>
    <property type="match status" value="1"/>
</dbReference>
<reference evidence="6" key="1">
    <citation type="submission" date="2022-10" db="EMBL/GenBank/DDBJ databases">
        <title>Novel sulphate-reducing endosymbionts in the free-living metamonad Anaeramoeba.</title>
        <authorList>
            <person name="Jerlstrom-Hultqvist J."/>
            <person name="Cepicka I."/>
            <person name="Gallot-Lavallee L."/>
            <person name="Salas-Leiva D."/>
            <person name="Curtis B.A."/>
            <person name="Zahonova K."/>
            <person name="Pipaliya S."/>
            <person name="Dacks J."/>
            <person name="Roger A.J."/>
        </authorList>
    </citation>
    <scope>NUCLEOTIDE SEQUENCE</scope>
    <source>
        <strain evidence="6">BMAN</strain>
    </source>
</reference>
<feature type="binding site" evidence="5">
    <location>
        <position position="178"/>
    </location>
    <ligand>
        <name>a divalent metal cation</name>
        <dbReference type="ChEBI" id="CHEBI:60240"/>
        <label>2</label>
    </ligand>
</feature>
<proteinExistence type="inferred from homology"/>
<evidence type="ECO:0000313" key="6">
    <source>
        <dbReference type="EMBL" id="KAJ5079385.1"/>
    </source>
</evidence>
<dbReference type="GO" id="GO:0046872">
    <property type="term" value="F:metal ion binding"/>
    <property type="evidence" value="ECO:0007669"/>
    <property type="project" value="UniProtKB-KW"/>
</dbReference>
<dbReference type="Pfam" id="PF01026">
    <property type="entry name" value="TatD_DNase"/>
    <property type="match status" value="1"/>
</dbReference>
<dbReference type="GO" id="GO:0008296">
    <property type="term" value="F:3'-5'-DNA exonuclease activity"/>
    <property type="evidence" value="ECO:0007669"/>
    <property type="project" value="TreeGrafter"/>
</dbReference>